<dbReference type="AlphaFoldDB" id="A0A0A9BA40"/>
<reference evidence="1" key="2">
    <citation type="journal article" date="2015" name="Data Brief">
        <title>Shoot transcriptome of the giant reed, Arundo donax.</title>
        <authorList>
            <person name="Barrero R.A."/>
            <person name="Guerrero F.D."/>
            <person name="Moolhuijzen P."/>
            <person name="Goolsby J.A."/>
            <person name="Tidwell J."/>
            <person name="Bellgard S.E."/>
            <person name="Bellgard M.I."/>
        </authorList>
    </citation>
    <scope>NUCLEOTIDE SEQUENCE</scope>
    <source>
        <tissue evidence="1">Shoot tissue taken approximately 20 cm above the soil surface</tissue>
    </source>
</reference>
<name>A0A0A9BA40_ARUDO</name>
<proteinExistence type="predicted"/>
<evidence type="ECO:0000313" key="1">
    <source>
        <dbReference type="EMBL" id="JAD59038.1"/>
    </source>
</evidence>
<sequence>MEGECHHLHSPAQDPLFREEDKRCNGHCALSYAGAWLHTQCRLLQHSSKGALR</sequence>
<dbReference type="EMBL" id="GBRH01238857">
    <property type="protein sequence ID" value="JAD59038.1"/>
    <property type="molecule type" value="Transcribed_RNA"/>
</dbReference>
<organism evidence="1">
    <name type="scientific">Arundo donax</name>
    <name type="common">Giant reed</name>
    <name type="synonym">Donax arundinaceus</name>
    <dbReference type="NCBI Taxonomy" id="35708"/>
    <lineage>
        <taxon>Eukaryota</taxon>
        <taxon>Viridiplantae</taxon>
        <taxon>Streptophyta</taxon>
        <taxon>Embryophyta</taxon>
        <taxon>Tracheophyta</taxon>
        <taxon>Spermatophyta</taxon>
        <taxon>Magnoliopsida</taxon>
        <taxon>Liliopsida</taxon>
        <taxon>Poales</taxon>
        <taxon>Poaceae</taxon>
        <taxon>PACMAD clade</taxon>
        <taxon>Arundinoideae</taxon>
        <taxon>Arundineae</taxon>
        <taxon>Arundo</taxon>
    </lineage>
</organism>
<protein>
    <submittedName>
        <fullName evidence="1">Uncharacterized protein</fullName>
    </submittedName>
</protein>
<reference evidence="1" key="1">
    <citation type="submission" date="2014-09" db="EMBL/GenBank/DDBJ databases">
        <authorList>
            <person name="Magalhaes I.L.F."/>
            <person name="Oliveira U."/>
            <person name="Santos F.R."/>
            <person name="Vidigal T.H.D.A."/>
            <person name="Brescovit A.D."/>
            <person name="Santos A.J."/>
        </authorList>
    </citation>
    <scope>NUCLEOTIDE SEQUENCE</scope>
    <source>
        <tissue evidence="1">Shoot tissue taken approximately 20 cm above the soil surface</tissue>
    </source>
</reference>
<accession>A0A0A9BA40</accession>